<dbReference type="EMBL" id="AEDY01000067">
    <property type="protein sequence ID" value="EFO54143.1"/>
    <property type="molecule type" value="Genomic_DNA"/>
</dbReference>
<keyword evidence="6" id="KW-1133">Transmembrane helix</keyword>
<sequence length="358" mass="38144">MLVFVGFTELVINDGEFVKPINDPTVEGNSGESQGNLYTNLVDGKVLTSYKAEKEQGELVYHLSEPTDANHIRLVSSIPQGVKARVLARTLKEDKADAWSELGEITSSFQTFAVREKAPLLDVKLVWEGGKPEFYEMTTFHQELPEEPEKPAPTTSKGDEAAPVVEVPEFTGGVNGVEAAVHEVPEYTEAIGTAGDEAAPVVEVPEFTGGVNGVEAAIHEVPEYTEATTEADKIPAPVVEVPEYTGGVNGVEAAVHEVSEFTGHVNGSEGTTHEVPEFTGSVNGSAPTTREIPAYTDEQSLVALAMSQDKTYQAPASHPYKLPETGTKENAGLAAVGVVGALLGMFAMGKKKTTNKMM</sequence>
<name>A0ABP2J9S0_9STRE</name>
<dbReference type="NCBIfam" id="TIGR01167">
    <property type="entry name" value="LPXTG_anchor"/>
    <property type="match status" value="1"/>
</dbReference>
<comment type="caution">
    <text evidence="8">The sequence shown here is derived from an EMBL/GenBank/DDBJ whole genome shotgun (WGS) entry which is preliminary data.</text>
</comment>
<evidence type="ECO:0000313" key="8">
    <source>
        <dbReference type="EMBL" id="EFO54143.1"/>
    </source>
</evidence>
<organism evidence="8">
    <name type="scientific">Streptococcus infantis SK1302</name>
    <dbReference type="NCBI Taxonomy" id="871237"/>
    <lineage>
        <taxon>Bacteria</taxon>
        <taxon>Bacillati</taxon>
        <taxon>Bacillota</taxon>
        <taxon>Bacilli</taxon>
        <taxon>Lactobacillales</taxon>
        <taxon>Streptococcaceae</taxon>
        <taxon>Streptococcus</taxon>
    </lineage>
</organism>
<keyword evidence="4" id="KW-0572">Peptidoglycan-anchor</keyword>
<evidence type="ECO:0000256" key="4">
    <source>
        <dbReference type="ARBA" id="ARBA00023088"/>
    </source>
</evidence>
<dbReference type="InterPro" id="IPR049964">
    <property type="entry name" value="NanA_rpt"/>
</dbReference>
<accession>A0ABP2J9S0</accession>
<evidence type="ECO:0000256" key="5">
    <source>
        <dbReference type="SAM" id="MobiDB-lite"/>
    </source>
</evidence>
<feature type="domain" description="Gram-positive cocci surface proteins LPxTG" evidence="7">
    <location>
        <begin position="321"/>
        <end position="352"/>
    </location>
</feature>
<evidence type="ECO:0000256" key="3">
    <source>
        <dbReference type="ARBA" id="ARBA00022729"/>
    </source>
</evidence>
<evidence type="ECO:0000256" key="2">
    <source>
        <dbReference type="ARBA" id="ARBA00022525"/>
    </source>
</evidence>
<proteinExistence type="predicted"/>
<feature type="region of interest" description="Disordered" evidence="5">
    <location>
        <begin position="266"/>
        <end position="286"/>
    </location>
</feature>
<protein>
    <submittedName>
        <fullName evidence="8">Beta-galactosidase</fullName>
    </submittedName>
</protein>
<keyword evidence="3" id="KW-0732">Signal</keyword>
<evidence type="ECO:0000256" key="6">
    <source>
        <dbReference type="SAM" id="Phobius"/>
    </source>
</evidence>
<reference evidence="8" key="1">
    <citation type="submission" date="2010-09" db="EMBL/GenBank/DDBJ databases">
        <authorList>
            <person name="Daugherty S.C."/>
            <person name="Kilian M."/>
            <person name="Tettelin H."/>
        </authorList>
    </citation>
    <scope>NUCLEOTIDE SEQUENCE [LARGE SCALE GENOMIC DNA]</scope>
    <source>
        <strain evidence="8">SK1302</strain>
    </source>
</reference>
<evidence type="ECO:0000256" key="1">
    <source>
        <dbReference type="ARBA" id="ARBA00022512"/>
    </source>
</evidence>
<keyword evidence="1" id="KW-0134">Cell wall</keyword>
<evidence type="ECO:0000259" key="7">
    <source>
        <dbReference type="Pfam" id="PF00746"/>
    </source>
</evidence>
<dbReference type="InterPro" id="IPR019931">
    <property type="entry name" value="LPXTG_anchor"/>
</dbReference>
<gene>
    <name evidence="8" type="ORF">SIN_1143</name>
</gene>
<keyword evidence="6" id="KW-0472">Membrane</keyword>
<keyword evidence="6" id="KW-0812">Transmembrane</keyword>
<dbReference type="Pfam" id="PF00746">
    <property type="entry name" value="Gram_pos_anchor"/>
    <property type="match status" value="1"/>
</dbReference>
<dbReference type="NCBIfam" id="NF043031">
    <property type="entry name" value="SIALI-17"/>
    <property type="match status" value="4"/>
</dbReference>
<feature type="transmembrane region" description="Helical" evidence="6">
    <location>
        <begin position="331"/>
        <end position="349"/>
    </location>
</feature>
<keyword evidence="2" id="KW-0964">Secreted</keyword>